<evidence type="ECO:0000313" key="3">
    <source>
        <dbReference type="Proteomes" id="UP001151760"/>
    </source>
</evidence>
<dbReference type="EMBL" id="BQNB010019209">
    <property type="protein sequence ID" value="GJT82880.1"/>
    <property type="molecule type" value="Genomic_DNA"/>
</dbReference>
<dbReference type="InterPro" id="IPR036875">
    <property type="entry name" value="Znf_CCHC_sf"/>
</dbReference>
<reference evidence="2" key="2">
    <citation type="submission" date="2022-01" db="EMBL/GenBank/DDBJ databases">
        <authorList>
            <person name="Yamashiro T."/>
            <person name="Shiraishi A."/>
            <person name="Satake H."/>
            <person name="Nakayama K."/>
        </authorList>
    </citation>
    <scope>NUCLEOTIDE SEQUENCE</scope>
</reference>
<dbReference type="Proteomes" id="UP001151760">
    <property type="component" value="Unassembled WGS sequence"/>
</dbReference>
<proteinExistence type="predicted"/>
<protein>
    <submittedName>
        <fullName evidence="2">Zinc finger, CCHC-type containing protein</fullName>
    </submittedName>
</protein>
<feature type="compositionally biased region" description="Basic and acidic residues" evidence="1">
    <location>
        <begin position="27"/>
        <end position="39"/>
    </location>
</feature>
<feature type="region of interest" description="Disordered" evidence="1">
    <location>
        <begin position="1"/>
        <end position="39"/>
    </location>
</feature>
<name>A0ABQ5H4R9_9ASTR</name>
<keyword evidence="3" id="KW-1185">Reference proteome</keyword>
<evidence type="ECO:0000313" key="2">
    <source>
        <dbReference type="EMBL" id="GJT82880.1"/>
    </source>
</evidence>
<comment type="caution">
    <text evidence="2">The sequence shown here is derived from an EMBL/GenBank/DDBJ whole genome shotgun (WGS) entry which is preliminary data.</text>
</comment>
<dbReference type="SUPFAM" id="SSF57756">
    <property type="entry name" value="Retrovirus zinc finger-like domains"/>
    <property type="match status" value="1"/>
</dbReference>
<sequence>MAARGNNQEKKKSKLAYAPKPKIPPPPKKEDPAKDSVYHHYGDTGHWKRNCPQYLSELLKNKKLPQGASTSGIFTIELFTFPGKSWVYDTGCETHICNTTQGLRKSRKLKPGALSLYMGNGQRAAVEAIGS</sequence>
<organism evidence="2 3">
    <name type="scientific">Tanacetum coccineum</name>
    <dbReference type="NCBI Taxonomy" id="301880"/>
    <lineage>
        <taxon>Eukaryota</taxon>
        <taxon>Viridiplantae</taxon>
        <taxon>Streptophyta</taxon>
        <taxon>Embryophyta</taxon>
        <taxon>Tracheophyta</taxon>
        <taxon>Spermatophyta</taxon>
        <taxon>Magnoliopsida</taxon>
        <taxon>eudicotyledons</taxon>
        <taxon>Gunneridae</taxon>
        <taxon>Pentapetalae</taxon>
        <taxon>asterids</taxon>
        <taxon>campanulids</taxon>
        <taxon>Asterales</taxon>
        <taxon>Asteraceae</taxon>
        <taxon>Asteroideae</taxon>
        <taxon>Anthemideae</taxon>
        <taxon>Anthemidinae</taxon>
        <taxon>Tanacetum</taxon>
    </lineage>
</organism>
<accession>A0ABQ5H4R9</accession>
<reference evidence="2" key="1">
    <citation type="journal article" date="2022" name="Int. J. Mol. Sci.">
        <title>Draft Genome of Tanacetum Coccineum: Genomic Comparison of Closely Related Tanacetum-Family Plants.</title>
        <authorList>
            <person name="Yamashiro T."/>
            <person name="Shiraishi A."/>
            <person name="Nakayama K."/>
            <person name="Satake H."/>
        </authorList>
    </citation>
    <scope>NUCLEOTIDE SEQUENCE</scope>
</reference>
<evidence type="ECO:0000256" key="1">
    <source>
        <dbReference type="SAM" id="MobiDB-lite"/>
    </source>
</evidence>
<gene>
    <name evidence="2" type="ORF">Tco_1057222</name>
</gene>